<dbReference type="RefSeq" id="WP_012964039.1">
    <property type="nucleotide sequence ID" value="NC_013799.1"/>
</dbReference>
<evidence type="ECO:0000313" key="1">
    <source>
        <dbReference type="EMBL" id="BAI69859.1"/>
    </source>
</evidence>
<reference evidence="1 2" key="1">
    <citation type="journal article" date="2010" name="J. Bacteriol.">
        <title>Complete genome sequence of the thermophilic, obligately chemolithoautotrophic hydrogen-oxidizing bacterium Hydrogenobacter thermophilus TK-6.</title>
        <authorList>
            <person name="Arai H."/>
            <person name="Kanbe H."/>
            <person name="Ishii M."/>
            <person name="Igarashi Y."/>
        </authorList>
    </citation>
    <scope>NUCLEOTIDE SEQUENCE [LARGE SCALE GENOMIC DNA]</scope>
    <source>
        <strain evidence="2">DSM 6534 / IAM 12695 / TK-6 [Tokyo]</strain>
    </source>
</reference>
<organism evidence="1 2">
    <name type="scientific">Hydrogenobacter thermophilus (strain DSM 6534 / IAM 12695 / TK-6)</name>
    <dbReference type="NCBI Taxonomy" id="608538"/>
    <lineage>
        <taxon>Bacteria</taxon>
        <taxon>Pseudomonadati</taxon>
        <taxon>Aquificota</taxon>
        <taxon>Aquificia</taxon>
        <taxon>Aquificales</taxon>
        <taxon>Aquificaceae</taxon>
        <taxon>Hydrogenobacter</taxon>
    </lineage>
</organism>
<dbReference type="Proteomes" id="UP000002574">
    <property type="component" value="Chromosome"/>
</dbReference>
<dbReference type="KEGG" id="hth:HTH_1408"/>
<keyword evidence="2" id="KW-1185">Reference proteome</keyword>
<gene>
    <name evidence="1" type="ordered locus">HTH_1408</name>
</gene>
<sequence>MEELKVWGFEDTPSAKEYLAKYLLNYIHMELEALPREEWDKTLSTWAKICAFAKSLIPKKEEERQELYKRYKFDAVMVGIAEDVRHTLMGMYSLKILKEDDKPYKLIPIAVDIVMQIGEGLQAYGLKREVLEYIKSFFERRA</sequence>
<proteinExistence type="predicted"/>
<name>D3DJ57_HYDTT</name>
<accession>D3DJ57</accession>
<dbReference type="AlphaFoldDB" id="D3DJ57"/>
<dbReference type="STRING" id="608538.HTH_1408"/>
<evidence type="ECO:0000313" key="2">
    <source>
        <dbReference type="Proteomes" id="UP000002574"/>
    </source>
</evidence>
<dbReference type="EMBL" id="AP011112">
    <property type="protein sequence ID" value="BAI69859.1"/>
    <property type="molecule type" value="Genomic_DNA"/>
</dbReference>
<protein>
    <submittedName>
        <fullName evidence="1">Uncharacterized protein</fullName>
    </submittedName>
</protein>
<dbReference type="KEGG" id="hte:Hydth_1397"/>
<dbReference type="OrthoDB" id="13956at2"/>